<keyword evidence="8" id="KW-1185">Reference proteome</keyword>
<evidence type="ECO:0000313" key="7">
    <source>
        <dbReference type="EMBL" id="OEH79600.1"/>
    </source>
</evidence>
<proteinExistence type="predicted"/>
<feature type="region of interest" description="Disordered" evidence="5">
    <location>
        <begin position="124"/>
        <end position="172"/>
    </location>
</feature>
<comment type="caution">
    <text evidence="7">The sequence shown here is derived from an EMBL/GenBank/DDBJ whole genome shotgun (WGS) entry which is preliminary data.</text>
</comment>
<dbReference type="InParanoid" id="A0A1D3D822"/>
<gene>
    <name evidence="7" type="ORF">cyc_06972</name>
</gene>
<feature type="region of interest" description="Disordered" evidence="5">
    <location>
        <begin position="1"/>
        <end position="25"/>
    </location>
</feature>
<dbReference type="Gene3D" id="4.10.1000.10">
    <property type="entry name" value="Zinc finger, CCCH-type"/>
    <property type="match status" value="1"/>
</dbReference>
<sequence length="512" mass="55826">MHLVRSSRRPKHSRHHRRNRNPEGKTVAEAGLAAAADDTALLTQVAALKKKVQCRGIASPGVYGGSVQQPMHLHPAGSCHQEYPPQQQQPQQSHPHHVHHHATQRLLLSPSQLSWIRPPDKAVLEPTMPARPTSLSSASETSPACPCVSTTATDQAPCKHQQEQPENPQQQQLLQEKRRRLFEALESRRALRHRLAMRWIRDKNWNKLIASSSLGTPAKASRLSGSAPAGMAQQQQEHSTLPRTVPAADVNFVCRDAAPPSASSPLPAPPAKAFFKRWSFLNPHNRTGEGLYRSHKLTFCKFYRQGCCNKGESCPYFHDQTQSRACALYLKGNMSHIIAMPEPISPFLRTSCKVVFCAELPQRPYFPPSTPDQGASPACSTDAHAPAFPRVSSLVVGAREGSSKTYAQRRGPQGPSGDLGGSTTLGGAPYNSSKLDSKTEGMEKKVKGGVTPCPRYYAAGHVPLVGSKQAEEALSGSSPEERVQPKEGVSAQTPPVQGGESMEDWPEVYLPL</sequence>
<keyword evidence="2 4" id="KW-0863">Zinc-finger</keyword>
<dbReference type="InterPro" id="IPR036855">
    <property type="entry name" value="Znf_CCCH_sf"/>
</dbReference>
<dbReference type="GO" id="GO:0008270">
    <property type="term" value="F:zinc ion binding"/>
    <property type="evidence" value="ECO:0007669"/>
    <property type="project" value="UniProtKB-KW"/>
</dbReference>
<evidence type="ECO:0000256" key="5">
    <source>
        <dbReference type="SAM" id="MobiDB-lite"/>
    </source>
</evidence>
<keyword evidence="3 4" id="KW-0862">Zinc</keyword>
<dbReference type="InterPro" id="IPR000571">
    <property type="entry name" value="Znf_CCCH"/>
</dbReference>
<evidence type="ECO:0000256" key="1">
    <source>
        <dbReference type="ARBA" id="ARBA00022723"/>
    </source>
</evidence>
<feature type="compositionally biased region" description="Polar residues" evidence="5">
    <location>
        <begin position="232"/>
        <end position="241"/>
    </location>
</feature>
<dbReference type="EMBL" id="JROU02000337">
    <property type="protein sequence ID" value="OEH79600.1"/>
    <property type="molecule type" value="Genomic_DNA"/>
</dbReference>
<feature type="compositionally biased region" description="Polar residues" evidence="5">
    <location>
        <begin position="133"/>
        <end position="154"/>
    </location>
</feature>
<feature type="compositionally biased region" description="Basic residues" evidence="5">
    <location>
        <begin position="1"/>
        <end position="19"/>
    </location>
</feature>
<organism evidence="7 8">
    <name type="scientific">Cyclospora cayetanensis</name>
    <dbReference type="NCBI Taxonomy" id="88456"/>
    <lineage>
        <taxon>Eukaryota</taxon>
        <taxon>Sar</taxon>
        <taxon>Alveolata</taxon>
        <taxon>Apicomplexa</taxon>
        <taxon>Conoidasida</taxon>
        <taxon>Coccidia</taxon>
        <taxon>Eucoccidiorida</taxon>
        <taxon>Eimeriorina</taxon>
        <taxon>Eimeriidae</taxon>
        <taxon>Cyclospora</taxon>
    </lineage>
</organism>
<feature type="region of interest" description="Disordered" evidence="5">
    <location>
        <begin position="468"/>
        <end position="512"/>
    </location>
</feature>
<evidence type="ECO:0000256" key="2">
    <source>
        <dbReference type="ARBA" id="ARBA00022771"/>
    </source>
</evidence>
<feature type="region of interest" description="Disordered" evidence="5">
    <location>
        <begin position="216"/>
        <end position="241"/>
    </location>
</feature>
<feature type="region of interest" description="Disordered" evidence="5">
    <location>
        <begin position="399"/>
        <end position="452"/>
    </location>
</feature>
<keyword evidence="1 4" id="KW-0479">Metal-binding</keyword>
<dbReference type="PROSITE" id="PS50103">
    <property type="entry name" value="ZF_C3H1"/>
    <property type="match status" value="1"/>
</dbReference>
<evidence type="ECO:0000259" key="6">
    <source>
        <dbReference type="PROSITE" id="PS50103"/>
    </source>
</evidence>
<accession>A0A1D3D822</accession>
<evidence type="ECO:0000256" key="4">
    <source>
        <dbReference type="PROSITE-ProRule" id="PRU00723"/>
    </source>
</evidence>
<evidence type="ECO:0000313" key="8">
    <source>
        <dbReference type="Proteomes" id="UP000095192"/>
    </source>
</evidence>
<dbReference type="Proteomes" id="UP000095192">
    <property type="component" value="Unassembled WGS sequence"/>
</dbReference>
<dbReference type="VEuPathDB" id="ToxoDB:cyc_06972"/>
<feature type="domain" description="C3H1-type" evidence="6">
    <location>
        <begin position="294"/>
        <end position="321"/>
    </location>
</feature>
<feature type="compositionally biased region" description="Basic and acidic residues" evidence="5">
    <location>
        <begin position="435"/>
        <end position="446"/>
    </location>
</feature>
<name>A0A1D3D822_9EIME</name>
<evidence type="ECO:0000256" key="3">
    <source>
        <dbReference type="ARBA" id="ARBA00022833"/>
    </source>
</evidence>
<feature type="region of interest" description="Disordered" evidence="5">
    <location>
        <begin position="66"/>
        <end position="104"/>
    </location>
</feature>
<dbReference type="SUPFAM" id="SSF90229">
    <property type="entry name" value="CCCH zinc finger"/>
    <property type="match status" value="1"/>
</dbReference>
<reference evidence="7 8" key="1">
    <citation type="journal article" date="2016" name="BMC Genomics">
        <title>Comparative genomics reveals Cyclospora cayetanensis possesses coccidia-like metabolism and invasion components but unique surface antigens.</title>
        <authorList>
            <person name="Liu S."/>
            <person name="Wang L."/>
            <person name="Zheng H."/>
            <person name="Xu Z."/>
            <person name="Roellig D.M."/>
            <person name="Li N."/>
            <person name="Frace M.A."/>
            <person name="Tang K."/>
            <person name="Arrowood M.J."/>
            <person name="Moss D.M."/>
            <person name="Zhang L."/>
            <person name="Feng Y."/>
            <person name="Xiao L."/>
        </authorList>
    </citation>
    <scope>NUCLEOTIDE SEQUENCE [LARGE SCALE GENOMIC DNA]</scope>
    <source>
        <strain evidence="7 8">CHN_HEN01</strain>
    </source>
</reference>
<feature type="zinc finger region" description="C3H1-type" evidence="4">
    <location>
        <begin position="294"/>
        <end position="321"/>
    </location>
</feature>
<protein>
    <recommendedName>
        <fullName evidence="6">C3H1-type domain-containing protein</fullName>
    </recommendedName>
</protein>
<feature type="compositionally biased region" description="Low complexity" evidence="5">
    <location>
        <begin position="80"/>
        <end position="93"/>
    </location>
</feature>
<dbReference type="AlphaFoldDB" id="A0A1D3D822"/>
<feature type="compositionally biased region" description="Basic residues" evidence="5">
    <location>
        <begin position="94"/>
        <end position="103"/>
    </location>
</feature>